<feature type="active site" description="Nucleophile" evidence="6">
    <location>
        <position position="66"/>
    </location>
</feature>
<dbReference type="InterPro" id="IPR002641">
    <property type="entry name" value="PNPLA_dom"/>
</dbReference>
<evidence type="ECO:0000259" key="8">
    <source>
        <dbReference type="PROSITE" id="PS51635"/>
    </source>
</evidence>
<keyword evidence="4 6" id="KW-0443">Lipid metabolism</keyword>
<dbReference type="PANTHER" id="PTHR14226">
    <property type="entry name" value="NEUROPATHY TARGET ESTERASE/SWISS CHEESE D.MELANOGASTER"/>
    <property type="match status" value="1"/>
</dbReference>
<dbReference type="InterPro" id="IPR050301">
    <property type="entry name" value="NTE"/>
</dbReference>
<gene>
    <name evidence="10" type="ORF">DZC73_04615</name>
</gene>
<evidence type="ECO:0000313" key="11">
    <source>
        <dbReference type="Proteomes" id="UP000267464"/>
    </source>
</evidence>
<keyword evidence="2 6" id="KW-0378">Hydrolase</keyword>
<accession>A0A3N7I0F1</accession>
<dbReference type="GO" id="GO:0016787">
    <property type="term" value="F:hydrolase activity"/>
    <property type="evidence" value="ECO:0007669"/>
    <property type="project" value="UniProtKB-UniRule"/>
</dbReference>
<feature type="short sequence motif" description="DGA/G" evidence="6">
    <location>
        <begin position="212"/>
        <end position="214"/>
    </location>
</feature>
<evidence type="ECO:0000256" key="1">
    <source>
        <dbReference type="ARBA" id="ARBA00004370"/>
    </source>
</evidence>
<dbReference type="AlphaFoldDB" id="A0A3N7I0F1"/>
<dbReference type="SUPFAM" id="SSF52151">
    <property type="entry name" value="FabD/lysophospholipase-like"/>
    <property type="match status" value="1"/>
</dbReference>
<name>A0A3N7I0F1_9BURK</name>
<comment type="subcellular location">
    <subcellularLocation>
        <location evidence="1">Membrane</location>
    </subcellularLocation>
</comment>
<feature type="active site" description="Proton acceptor" evidence="6">
    <location>
        <position position="212"/>
    </location>
</feature>
<keyword evidence="11" id="KW-1185">Reference proteome</keyword>
<dbReference type="GO" id="GO:0016042">
    <property type="term" value="P:lipid catabolic process"/>
    <property type="evidence" value="ECO:0007669"/>
    <property type="project" value="UniProtKB-UniRule"/>
</dbReference>
<organism evidence="10 11">
    <name type="scientific">Piscinibacter terrae</name>
    <dbReference type="NCBI Taxonomy" id="2496871"/>
    <lineage>
        <taxon>Bacteria</taxon>
        <taxon>Pseudomonadati</taxon>
        <taxon>Pseudomonadota</taxon>
        <taxon>Betaproteobacteria</taxon>
        <taxon>Burkholderiales</taxon>
        <taxon>Sphaerotilaceae</taxon>
        <taxon>Piscinibacter</taxon>
    </lineage>
</organism>
<evidence type="ECO:0000256" key="3">
    <source>
        <dbReference type="ARBA" id="ARBA00022963"/>
    </source>
</evidence>
<dbReference type="Gene3D" id="3.10.20.310">
    <property type="entry name" value="membrane protein fhac"/>
    <property type="match status" value="1"/>
</dbReference>
<protein>
    <submittedName>
        <fullName evidence="10">Patatin domain-containing protein</fullName>
    </submittedName>
</protein>
<evidence type="ECO:0000259" key="9">
    <source>
        <dbReference type="PROSITE" id="PS51779"/>
    </source>
</evidence>
<dbReference type="PROSITE" id="PS51779">
    <property type="entry name" value="POTRA"/>
    <property type="match status" value="1"/>
</dbReference>
<feature type="short sequence motif" description="GXSXG" evidence="6">
    <location>
        <begin position="64"/>
        <end position="68"/>
    </location>
</feature>
<dbReference type="EMBL" id="QUSW01000001">
    <property type="protein sequence ID" value="RQP26851.1"/>
    <property type="molecule type" value="Genomic_DNA"/>
</dbReference>
<evidence type="ECO:0000256" key="4">
    <source>
        <dbReference type="ARBA" id="ARBA00023098"/>
    </source>
</evidence>
<dbReference type="Pfam" id="PF01734">
    <property type="entry name" value="Patatin"/>
    <property type="match status" value="1"/>
</dbReference>
<keyword evidence="3 6" id="KW-0442">Lipid degradation</keyword>
<evidence type="ECO:0000256" key="2">
    <source>
        <dbReference type="ARBA" id="ARBA00022801"/>
    </source>
</evidence>
<dbReference type="Proteomes" id="UP000267464">
    <property type="component" value="Unassembled WGS sequence"/>
</dbReference>
<comment type="caution">
    <text evidence="10">The sequence shown here is derived from an EMBL/GenBank/DDBJ whole genome shotgun (WGS) entry which is preliminary data.</text>
</comment>
<dbReference type="InterPro" id="IPR010827">
    <property type="entry name" value="BamA/TamA_POTRA"/>
</dbReference>
<feature type="domain" description="POTRA" evidence="9">
    <location>
        <begin position="341"/>
        <end position="413"/>
    </location>
</feature>
<evidence type="ECO:0000256" key="5">
    <source>
        <dbReference type="ARBA" id="ARBA00023136"/>
    </source>
</evidence>
<dbReference type="InterPro" id="IPR034746">
    <property type="entry name" value="POTRA"/>
</dbReference>
<evidence type="ECO:0000256" key="6">
    <source>
        <dbReference type="PROSITE-ProRule" id="PRU01161"/>
    </source>
</evidence>
<proteinExistence type="predicted"/>
<feature type="chain" id="PRO_5018151323" evidence="7">
    <location>
        <begin position="23"/>
        <end position="730"/>
    </location>
</feature>
<feature type="domain" description="PNPLA" evidence="8">
    <location>
        <begin position="33"/>
        <end position="225"/>
    </location>
</feature>
<dbReference type="RefSeq" id="WP_124538993.1">
    <property type="nucleotide sequence ID" value="NZ_QUSW01000001.1"/>
</dbReference>
<keyword evidence="7" id="KW-0732">Signal</keyword>
<dbReference type="Gene3D" id="3.40.1090.10">
    <property type="entry name" value="Cytosolic phospholipase A2 catalytic domain"/>
    <property type="match status" value="2"/>
</dbReference>
<evidence type="ECO:0000256" key="7">
    <source>
        <dbReference type="SAM" id="SignalP"/>
    </source>
</evidence>
<feature type="short sequence motif" description="GXGXXG" evidence="6">
    <location>
        <begin position="37"/>
        <end position="42"/>
    </location>
</feature>
<dbReference type="CDD" id="cd07205">
    <property type="entry name" value="Pat_PNPLA6_PNPLA7_NTE1_like"/>
    <property type="match status" value="1"/>
</dbReference>
<dbReference type="PANTHER" id="PTHR14226:SF29">
    <property type="entry name" value="NEUROPATHY TARGET ESTERASE SWS"/>
    <property type="match status" value="1"/>
</dbReference>
<dbReference type="InterPro" id="IPR016035">
    <property type="entry name" value="Acyl_Trfase/lysoPLipase"/>
</dbReference>
<sequence>MRRIVLALLLALLLANLLPAHAADVAERPKIALVLSGGGARGFAHIGVLKTLKEMRVPVDMVVGVSMGAVIGGAYAAGRTPKELADFVKRTDWPTIVADRPPRDDLAFRRREEDLIIPSRIEFGIDKNGATLPPGAAGNVALEAALTRLFPIGAGDLPVDKLALPFRSVASDLLTGELVELRDTPLFMSVRASLAVPGVFTPVRVNNRLVVDGGLVRNLPVDFAREMGAQVIIAVNVGTPLSGESELTSAFGVAQQMLNILTEQNVQRSLRELGPNDILISPDLTGVGFLNFTQNQRAIAAGEKAAKSLADQLRHYAVSPEQYAEFELNRSATANAPGRELTIAKLEVKGTRHASPEALKEHVGLKEGDKATRMEIRRAAAALYGRGDFSRVDVDIKDRDDDQREVTIQPTEAGWAHSRLRLGLELSSDFADDNRFTFSAMHVLSWVNSWGAELRTLARIGSERSLGTQWWQPIAPGSDWFVAPSLSYQASSADVYTNGQRTARLGFGYWEGALQFGRQLGNWGNVAIGLTRRVGSGRELISPTGNPLSGHFANTNKFVQFDVDTLDTLAFPTRGTLVTMRLEQDAGNENSARSALIALQAFRAGEWAGHVYGELSRAKLGTAPSPLGGFLRLSGTPRESVEGQTVAFGRVVLAKRIGELPIAVGGPVRAGFSLELGGGFDHGQTVRLRDLKEAGSLFLSVDTRFGPLSFAAGSTRGIGGTLYLFLGPFW</sequence>
<reference evidence="10 11" key="1">
    <citation type="submission" date="2018-08" db="EMBL/GenBank/DDBJ databases">
        <authorList>
            <person name="Khan S.A."/>
            <person name="Jeon C.O."/>
            <person name="Chun B.H."/>
            <person name="Jeong S.E."/>
        </authorList>
    </citation>
    <scope>NUCLEOTIDE SEQUENCE [LARGE SCALE GENOMIC DNA]</scope>
    <source>
        <strain evidence="10 11">S-16</strain>
    </source>
</reference>
<feature type="signal peptide" evidence="7">
    <location>
        <begin position="1"/>
        <end position="22"/>
    </location>
</feature>
<evidence type="ECO:0000313" key="10">
    <source>
        <dbReference type="EMBL" id="RQP26851.1"/>
    </source>
</evidence>
<dbReference type="PROSITE" id="PS51635">
    <property type="entry name" value="PNPLA"/>
    <property type="match status" value="1"/>
</dbReference>
<dbReference type="OrthoDB" id="5290098at2"/>
<reference evidence="10 11" key="2">
    <citation type="submission" date="2018-12" db="EMBL/GenBank/DDBJ databases">
        <title>Rhizobacter gummiphilus sp. nov., a rubber-degrading bacterium isolated from the soil of a botanical garden in Japan.</title>
        <authorList>
            <person name="Shunsuke S.S."/>
        </authorList>
    </citation>
    <scope>NUCLEOTIDE SEQUENCE [LARGE SCALE GENOMIC DNA]</scope>
    <source>
        <strain evidence="10 11">S-16</strain>
    </source>
</reference>
<keyword evidence="5" id="KW-0472">Membrane</keyword>
<dbReference type="GO" id="GO:0019867">
    <property type="term" value="C:outer membrane"/>
    <property type="evidence" value="ECO:0007669"/>
    <property type="project" value="InterPro"/>
</dbReference>
<dbReference type="Pfam" id="PF07244">
    <property type="entry name" value="POTRA"/>
    <property type="match status" value="1"/>
</dbReference>